<dbReference type="Gene3D" id="1.20.1720.10">
    <property type="entry name" value="Multidrug resistance protein D"/>
    <property type="match status" value="1"/>
</dbReference>
<dbReference type="PANTHER" id="PTHR23502">
    <property type="entry name" value="MAJOR FACILITATOR SUPERFAMILY"/>
    <property type="match status" value="1"/>
</dbReference>
<keyword evidence="5 8" id="KW-0812">Transmembrane</keyword>
<evidence type="ECO:0000256" key="1">
    <source>
        <dbReference type="ARBA" id="ARBA00004651"/>
    </source>
</evidence>
<dbReference type="InterPro" id="IPR004812">
    <property type="entry name" value="Efflux_drug-R_Bcr/CmlA"/>
</dbReference>
<name>A0ABT5MGD5_9BURK</name>
<feature type="transmembrane region" description="Helical" evidence="8">
    <location>
        <begin position="82"/>
        <end position="101"/>
    </location>
</feature>
<evidence type="ECO:0000256" key="4">
    <source>
        <dbReference type="ARBA" id="ARBA00022475"/>
    </source>
</evidence>
<evidence type="ECO:0000313" key="11">
    <source>
        <dbReference type="Proteomes" id="UP001528672"/>
    </source>
</evidence>
<keyword evidence="7 8" id="KW-0472">Membrane</keyword>
<evidence type="ECO:0000259" key="9">
    <source>
        <dbReference type="PROSITE" id="PS50850"/>
    </source>
</evidence>
<feature type="transmembrane region" description="Helical" evidence="8">
    <location>
        <begin position="256"/>
        <end position="278"/>
    </location>
</feature>
<evidence type="ECO:0000256" key="7">
    <source>
        <dbReference type="ARBA" id="ARBA00023136"/>
    </source>
</evidence>
<evidence type="ECO:0000256" key="2">
    <source>
        <dbReference type="ARBA" id="ARBA00006236"/>
    </source>
</evidence>
<dbReference type="PANTHER" id="PTHR23502:SF132">
    <property type="entry name" value="POLYAMINE TRANSPORTER 2-RELATED"/>
    <property type="match status" value="1"/>
</dbReference>
<evidence type="ECO:0000256" key="5">
    <source>
        <dbReference type="ARBA" id="ARBA00022692"/>
    </source>
</evidence>
<feature type="transmembrane region" description="Helical" evidence="8">
    <location>
        <begin position="314"/>
        <end position="338"/>
    </location>
</feature>
<keyword evidence="4" id="KW-1003">Cell membrane</keyword>
<dbReference type="NCBIfam" id="TIGR00710">
    <property type="entry name" value="efflux_Bcr_CflA"/>
    <property type="match status" value="1"/>
</dbReference>
<evidence type="ECO:0000256" key="3">
    <source>
        <dbReference type="ARBA" id="ARBA00022448"/>
    </source>
</evidence>
<dbReference type="CDD" id="cd17320">
    <property type="entry name" value="MFS_MdfA_MDR_like"/>
    <property type="match status" value="1"/>
</dbReference>
<dbReference type="Pfam" id="PF07690">
    <property type="entry name" value="MFS_1"/>
    <property type="match status" value="1"/>
</dbReference>
<gene>
    <name evidence="10" type="ORF">PSQ39_13525</name>
</gene>
<feature type="transmembrane region" description="Helical" evidence="8">
    <location>
        <begin position="220"/>
        <end position="244"/>
    </location>
</feature>
<keyword evidence="6 8" id="KW-1133">Transmembrane helix</keyword>
<organism evidence="10 11">
    <name type="scientific">Curvibacter microcysteis</name>
    <dbReference type="NCBI Taxonomy" id="3026419"/>
    <lineage>
        <taxon>Bacteria</taxon>
        <taxon>Pseudomonadati</taxon>
        <taxon>Pseudomonadota</taxon>
        <taxon>Betaproteobacteria</taxon>
        <taxon>Burkholderiales</taxon>
        <taxon>Comamonadaceae</taxon>
        <taxon>Curvibacter</taxon>
    </lineage>
</organism>
<feature type="transmembrane region" description="Helical" evidence="8">
    <location>
        <begin position="290"/>
        <end position="308"/>
    </location>
</feature>
<proteinExistence type="inferred from homology"/>
<dbReference type="SUPFAM" id="SSF103473">
    <property type="entry name" value="MFS general substrate transporter"/>
    <property type="match status" value="1"/>
</dbReference>
<keyword evidence="3 8" id="KW-0813">Transport</keyword>
<reference evidence="10 11" key="1">
    <citation type="submission" date="2023-02" db="EMBL/GenBank/DDBJ databases">
        <title>Bacterial whole genome sequence for Curvibacter sp. HBC28.</title>
        <authorList>
            <person name="Le V."/>
            <person name="Ko S.-R."/>
            <person name="Ahn C.-Y."/>
            <person name="Oh H.-M."/>
        </authorList>
    </citation>
    <scope>NUCLEOTIDE SEQUENCE [LARGE SCALE GENOMIC DNA]</scope>
    <source>
        <strain evidence="10 11">HBC28</strain>
    </source>
</reference>
<accession>A0ABT5MGD5</accession>
<dbReference type="Proteomes" id="UP001528672">
    <property type="component" value="Unassembled WGS sequence"/>
</dbReference>
<sequence length="410" mass="44339">MNPNAHLLWTAPRWALAVLLAVLGMLGPFSIDTYIPAFTGIAQAIGATPVEMQQTLSAYLLGFAFMNLFHGALADSFGRRPVVLWGIAVFTLASAGCALSQNIGQLVFFRALQGLSTGAGTVVSRAVIRDLFEPAEAQRVMSQVTIFFGVAPAIAPIIGGWLFVHLDWHSIFWFLTGVGVLLWCANLRLLPETLHPSERQPFQVRHLMAGYLQLGASPRFLLLCLASGVPFNGMFLYVLSAPAFLGHHLGLAPTQFFWFFLLTISGIMAGAWCSGRLAGRIAPKRQIRHGFVIMLSVSVLNLAANALFPAQAWWALPPLAIFAFGWALMVPVVTLLALDIHPERRGMASSMQAFVGSAANGLVAGVIAPLVMDSTFLLALTSLLMMGLGLVAWTWLHRRWPEIGQHASGG</sequence>
<keyword evidence="8" id="KW-0997">Cell inner membrane</keyword>
<feature type="transmembrane region" description="Helical" evidence="8">
    <location>
        <begin position="140"/>
        <end position="164"/>
    </location>
</feature>
<evidence type="ECO:0000313" key="10">
    <source>
        <dbReference type="EMBL" id="MDD0815651.1"/>
    </source>
</evidence>
<protein>
    <recommendedName>
        <fullName evidence="8">Bcr/CflA family efflux transporter</fullName>
    </recommendedName>
</protein>
<feature type="transmembrane region" description="Helical" evidence="8">
    <location>
        <begin position="107"/>
        <end position="128"/>
    </location>
</feature>
<dbReference type="InterPro" id="IPR020846">
    <property type="entry name" value="MFS_dom"/>
</dbReference>
<dbReference type="InterPro" id="IPR011701">
    <property type="entry name" value="MFS"/>
</dbReference>
<feature type="transmembrane region" description="Helical" evidence="8">
    <location>
        <begin position="350"/>
        <end position="370"/>
    </location>
</feature>
<comment type="caution">
    <text evidence="10">The sequence shown here is derived from an EMBL/GenBank/DDBJ whole genome shotgun (WGS) entry which is preliminary data.</text>
</comment>
<evidence type="ECO:0000256" key="8">
    <source>
        <dbReference type="RuleBase" id="RU365088"/>
    </source>
</evidence>
<dbReference type="PROSITE" id="PS50850">
    <property type="entry name" value="MFS"/>
    <property type="match status" value="1"/>
</dbReference>
<comment type="subcellular location">
    <subcellularLocation>
        <location evidence="8">Cell inner membrane</location>
        <topology evidence="8">Multi-pass membrane protein</topology>
    </subcellularLocation>
    <subcellularLocation>
        <location evidence="1">Cell membrane</location>
        <topology evidence="1">Multi-pass membrane protein</topology>
    </subcellularLocation>
</comment>
<dbReference type="EMBL" id="JAQSIO010000004">
    <property type="protein sequence ID" value="MDD0815651.1"/>
    <property type="molecule type" value="Genomic_DNA"/>
</dbReference>
<comment type="caution">
    <text evidence="8">Lacks conserved residue(s) required for the propagation of feature annotation.</text>
</comment>
<feature type="transmembrane region" description="Helical" evidence="8">
    <location>
        <begin position="170"/>
        <end position="190"/>
    </location>
</feature>
<feature type="transmembrane region" description="Helical" evidence="8">
    <location>
        <begin position="54"/>
        <end position="73"/>
    </location>
</feature>
<feature type="transmembrane region" description="Helical" evidence="8">
    <location>
        <begin position="376"/>
        <end position="396"/>
    </location>
</feature>
<dbReference type="InterPro" id="IPR036259">
    <property type="entry name" value="MFS_trans_sf"/>
</dbReference>
<evidence type="ECO:0000256" key="6">
    <source>
        <dbReference type="ARBA" id="ARBA00022989"/>
    </source>
</evidence>
<comment type="similarity">
    <text evidence="2 8">Belongs to the major facilitator superfamily. Bcr/CmlA family.</text>
</comment>
<dbReference type="RefSeq" id="WP_273927338.1">
    <property type="nucleotide sequence ID" value="NZ_JAQSIN010000003.1"/>
</dbReference>
<keyword evidence="11" id="KW-1185">Reference proteome</keyword>
<feature type="domain" description="Major facilitator superfamily (MFS) profile" evidence="9">
    <location>
        <begin position="16"/>
        <end position="399"/>
    </location>
</feature>